<dbReference type="RefSeq" id="WP_127030206.1">
    <property type="nucleotide sequence ID" value="NZ_RYFG02000080.1"/>
</dbReference>
<name>A0ABY3CCY2_9GAMM</name>
<evidence type="ECO:0000256" key="14">
    <source>
        <dbReference type="HAMAP-Rule" id="MF_00920"/>
    </source>
</evidence>
<dbReference type="Gene3D" id="3.40.50.300">
    <property type="entry name" value="P-loop containing nucleotide triphosphate hydrolases"/>
    <property type="match status" value="1"/>
</dbReference>
<evidence type="ECO:0000256" key="4">
    <source>
        <dbReference type="ARBA" id="ARBA00022692"/>
    </source>
</evidence>
<dbReference type="InterPro" id="IPR013822">
    <property type="entry name" value="Signal_recog_particl_SRP54_hlx"/>
</dbReference>
<evidence type="ECO:0000256" key="6">
    <source>
        <dbReference type="ARBA" id="ARBA00022801"/>
    </source>
</evidence>
<evidence type="ECO:0000256" key="10">
    <source>
        <dbReference type="ARBA" id="ARBA00023136"/>
    </source>
</evidence>
<comment type="catalytic activity">
    <reaction evidence="13 14">
        <text>GTP + H2O = GDP + phosphate + H(+)</text>
        <dbReference type="Rhea" id="RHEA:19669"/>
        <dbReference type="ChEBI" id="CHEBI:15377"/>
        <dbReference type="ChEBI" id="CHEBI:15378"/>
        <dbReference type="ChEBI" id="CHEBI:37565"/>
        <dbReference type="ChEBI" id="CHEBI:43474"/>
        <dbReference type="ChEBI" id="CHEBI:58189"/>
        <dbReference type="EC" id="3.6.5.4"/>
    </reaction>
</comment>
<dbReference type="Pfam" id="PF02628">
    <property type="entry name" value="COX15-CtaA"/>
    <property type="match status" value="1"/>
</dbReference>
<dbReference type="SUPFAM" id="SSF47364">
    <property type="entry name" value="Domain of the SRP/SRP receptor G-proteins"/>
    <property type="match status" value="1"/>
</dbReference>
<dbReference type="PANTHER" id="PTHR43134">
    <property type="entry name" value="SIGNAL RECOGNITION PARTICLE RECEPTOR SUBUNIT ALPHA"/>
    <property type="match status" value="1"/>
</dbReference>
<evidence type="ECO:0000313" key="17">
    <source>
        <dbReference type="EMBL" id="TRW96466.1"/>
    </source>
</evidence>
<dbReference type="EMBL" id="RYFG02000080">
    <property type="protein sequence ID" value="TRW96466.1"/>
    <property type="molecule type" value="Genomic_DNA"/>
</dbReference>
<dbReference type="Proteomes" id="UP000733744">
    <property type="component" value="Unassembled WGS sequence"/>
</dbReference>
<feature type="domain" description="SRP54-type proteins GTP-binding" evidence="16">
    <location>
        <begin position="635"/>
        <end position="648"/>
    </location>
</feature>
<dbReference type="InterPro" id="IPR042101">
    <property type="entry name" value="SRP54_N_sf"/>
</dbReference>
<reference evidence="17 18" key="1">
    <citation type="journal article" date="2019" name="Antonie Van Leeuwenhoek">
        <title>Description of 'Ca. Methylobacter oryzae' KRF1, a novel species from the environmentally important Methylobacter clade 2.</title>
        <authorList>
            <person name="Khatri K."/>
            <person name="Mohite J.A."/>
            <person name="Pandit P.S."/>
            <person name="Bahulikar R."/>
            <person name="Rahalkar M.C."/>
        </authorList>
    </citation>
    <scope>NUCLEOTIDE SEQUENCE [LARGE SCALE GENOMIC DNA]</scope>
    <source>
        <strain evidence="17 18">KRF1</strain>
    </source>
</reference>
<dbReference type="InterPro" id="IPR000897">
    <property type="entry name" value="SRP54_GTPase_dom"/>
</dbReference>
<dbReference type="HAMAP" id="MF_00920">
    <property type="entry name" value="FtsY"/>
    <property type="match status" value="1"/>
</dbReference>
<dbReference type="CDD" id="cd17874">
    <property type="entry name" value="FtsY"/>
    <property type="match status" value="1"/>
</dbReference>
<keyword evidence="2 14" id="KW-1003">Cell membrane</keyword>
<feature type="binding site" evidence="14">
    <location>
        <begin position="614"/>
        <end position="617"/>
    </location>
    <ligand>
        <name>GTP</name>
        <dbReference type="ChEBI" id="CHEBI:37565"/>
    </ligand>
</feature>
<feature type="transmembrane region" description="Helical" evidence="15">
    <location>
        <begin position="275"/>
        <end position="293"/>
    </location>
</feature>
<evidence type="ECO:0000256" key="8">
    <source>
        <dbReference type="ARBA" id="ARBA00023133"/>
    </source>
</evidence>
<dbReference type="InterPro" id="IPR003593">
    <property type="entry name" value="AAA+_ATPase"/>
</dbReference>
<evidence type="ECO:0000256" key="5">
    <source>
        <dbReference type="ARBA" id="ARBA00022741"/>
    </source>
</evidence>
<dbReference type="SMART" id="SM00963">
    <property type="entry name" value="SRP54_N"/>
    <property type="match status" value="1"/>
</dbReference>
<dbReference type="Gene3D" id="1.20.120.140">
    <property type="entry name" value="Signal recognition particle SRP54, nucleotide-binding domain"/>
    <property type="match status" value="1"/>
</dbReference>
<evidence type="ECO:0000256" key="3">
    <source>
        <dbReference type="ARBA" id="ARBA00022490"/>
    </source>
</evidence>
<keyword evidence="5 14" id="KW-0547">Nucleotide-binding</keyword>
<comment type="pathway">
    <text evidence="12">Porphyrin-containing compound metabolism.</text>
</comment>
<keyword evidence="7 15" id="KW-1133">Transmembrane helix</keyword>
<dbReference type="InterPro" id="IPR036225">
    <property type="entry name" value="SRP/SRP_N"/>
</dbReference>
<accession>A0ABY3CCY2</accession>
<comment type="subcellular location">
    <subcellularLocation>
        <location evidence="14">Cell membrane</location>
        <topology evidence="14">Peripheral membrane protein</topology>
        <orientation evidence="14">Cytoplasmic side</orientation>
    </subcellularLocation>
    <subcellularLocation>
        <location evidence="14">Cytoplasm</location>
    </subcellularLocation>
    <subcellularLocation>
        <location evidence="1">Membrane</location>
        <topology evidence="1">Multi-pass membrane protein</topology>
    </subcellularLocation>
</comment>
<comment type="caution">
    <text evidence="17">The sequence shown here is derived from an EMBL/GenBank/DDBJ whole genome shotgun (WGS) entry which is preliminary data.</text>
</comment>
<sequence length="664" mass="72148">MFRKITSFAVVLALIVIVAGSYVRLSGAGLGCPDWPGCYGQAIVSDQADFKAHAAEAFPGQTPDVEKALKEMSHRYLAATLGITVLLLALLSWRQQQIRLAAVTATSGLVLLVGLQAALGMWAVKFHVMPIIVTGHLLLAMMAFWLLFWLYLRVNPKVSLLTIRNNGLAVFSRLAMLVLFLEIILGGWVSANYAALACSGFPQCNGSWWPQADYQTALNFFSGLNTGYTGVIAFDAQVAANWLHRVGALASFIVLTLLMLNATSEHHSKPIRRSGLWLSVLLLMQIGSGIVGVRFGEPLWAAIVHNGFAALLMLPLIAIGFYSRYGYAEELEPRVEVQTRREGVIVPIEEEAYPAAEPESLYLRLKTQLKRTRSGLSGVLAHMPIGRQEIDKDLLEEIEASLLMADIGIDATTEIIKRLTERVERRQLNDGEALTAALKQELLSMLRPCSKNLHIPKQDKPFVILVVGVNGAGKTTTIGKLAKRLQTQGHSVMLAAGDTFRAAAVEQLQTWGERNNIHVVAQHTGADSASVIYDAVQSAQAKGINVLIADTAGRLHTKSNLMDELKKVKRIMSKLDETAPHEVLLVLDAGTGQNALSQAKLFNEAVSLTGLALTKLDGTAKGGVIFALAKQFGIPIRFIGIGEGIDDLQDFDADAFVDALFVKD</sequence>
<dbReference type="NCBIfam" id="TIGR00064">
    <property type="entry name" value="ftsY"/>
    <property type="match status" value="1"/>
</dbReference>
<dbReference type="InterPro" id="IPR027417">
    <property type="entry name" value="P-loop_NTPase"/>
</dbReference>
<dbReference type="InterPro" id="IPR003780">
    <property type="entry name" value="COX15/CtaA_fam"/>
</dbReference>
<evidence type="ECO:0000256" key="9">
    <source>
        <dbReference type="ARBA" id="ARBA00023134"/>
    </source>
</evidence>
<keyword evidence="4 15" id="KW-0812">Transmembrane</keyword>
<dbReference type="SMART" id="SM00382">
    <property type="entry name" value="AAA"/>
    <property type="match status" value="1"/>
</dbReference>
<evidence type="ECO:0000259" key="16">
    <source>
        <dbReference type="PROSITE" id="PS00300"/>
    </source>
</evidence>
<feature type="binding site" evidence="14">
    <location>
        <begin position="468"/>
        <end position="475"/>
    </location>
    <ligand>
        <name>GTP</name>
        <dbReference type="ChEBI" id="CHEBI:37565"/>
    </ligand>
</feature>
<keyword evidence="10 14" id="KW-0472">Membrane</keyword>
<comment type="subunit">
    <text evidence="14">Part of the signal recognition particle protein translocation system, which is composed of SRP and FtsY. SRP is a ribonucleoprotein composed of Ffh and a 4.5S RNA molecule.</text>
</comment>
<feature type="transmembrane region" description="Helical" evidence="15">
    <location>
        <begin position="100"/>
        <end position="122"/>
    </location>
</feature>
<evidence type="ECO:0000313" key="18">
    <source>
        <dbReference type="Proteomes" id="UP000733744"/>
    </source>
</evidence>
<evidence type="ECO:0000256" key="1">
    <source>
        <dbReference type="ARBA" id="ARBA00004141"/>
    </source>
</evidence>
<feature type="binding site" evidence="14">
    <location>
        <begin position="550"/>
        <end position="554"/>
    </location>
    <ligand>
        <name>GTP</name>
        <dbReference type="ChEBI" id="CHEBI:37565"/>
    </ligand>
</feature>
<feature type="transmembrane region" description="Helical" evidence="15">
    <location>
        <begin position="299"/>
        <end position="322"/>
    </location>
</feature>
<feature type="transmembrane region" description="Helical" evidence="15">
    <location>
        <begin position="242"/>
        <end position="263"/>
    </location>
</feature>
<keyword evidence="8" id="KW-0350">Heme biosynthesis</keyword>
<evidence type="ECO:0000256" key="11">
    <source>
        <dbReference type="ARBA" id="ARBA00023170"/>
    </source>
</evidence>
<comment type="function">
    <text evidence="14">Involved in targeting and insertion of nascent membrane proteins into the cytoplasmic membrane. Acts as a receptor for the complex formed by the signal recognition particle (SRP) and the ribosome-nascent chain (RNC). Interaction with SRP-RNC leads to the transfer of the RNC complex to the Sec translocase for insertion into the membrane, the hydrolysis of GTP by both Ffh and FtsY, and the dissociation of the SRP-FtsY complex into the individual components.</text>
</comment>
<dbReference type="PROSITE" id="PS00300">
    <property type="entry name" value="SRP54"/>
    <property type="match status" value="1"/>
</dbReference>
<evidence type="ECO:0000256" key="15">
    <source>
        <dbReference type="SAM" id="Phobius"/>
    </source>
</evidence>
<keyword evidence="6 14" id="KW-0378">Hydrolase</keyword>
<gene>
    <name evidence="14 17" type="primary">ftsY</name>
    <name evidence="17" type="ORF">EKO24_008465</name>
</gene>
<dbReference type="SMART" id="SM00962">
    <property type="entry name" value="SRP54"/>
    <property type="match status" value="1"/>
</dbReference>
<feature type="transmembrane region" description="Helical" evidence="15">
    <location>
        <begin position="173"/>
        <end position="191"/>
    </location>
</feature>
<keyword evidence="18" id="KW-1185">Reference proteome</keyword>
<dbReference type="Pfam" id="PF02881">
    <property type="entry name" value="SRP54_N"/>
    <property type="match status" value="1"/>
</dbReference>
<dbReference type="EC" id="3.6.5.4" evidence="14"/>
<protein>
    <recommendedName>
        <fullName evidence="14">Signal recognition particle receptor FtsY</fullName>
        <shortName evidence="14">SRP receptor</shortName>
        <ecNumber evidence="14">3.6.5.4</ecNumber>
    </recommendedName>
</protein>
<comment type="similarity">
    <text evidence="14">Belongs to the GTP-binding SRP family. FtsY subfamily.</text>
</comment>
<keyword evidence="11 14" id="KW-0675">Receptor</keyword>
<feature type="transmembrane region" description="Helical" evidence="15">
    <location>
        <begin position="76"/>
        <end position="93"/>
    </location>
</feature>
<proteinExistence type="inferred from homology"/>
<evidence type="ECO:0000256" key="13">
    <source>
        <dbReference type="ARBA" id="ARBA00048027"/>
    </source>
</evidence>
<dbReference type="PANTHER" id="PTHR43134:SF1">
    <property type="entry name" value="SIGNAL RECOGNITION PARTICLE RECEPTOR SUBUNIT ALPHA"/>
    <property type="match status" value="1"/>
</dbReference>
<evidence type="ECO:0000256" key="2">
    <source>
        <dbReference type="ARBA" id="ARBA00022475"/>
    </source>
</evidence>
<feature type="transmembrane region" description="Helical" evidence="15">
    <location>
        <begin position="128"/>
        <end position="152"/>
    </location>
</feature>
<organism evidence="17 18">
    <name type="scientific">Candidatus Methylobacter oryzae</name>
    <dbReference type="NCBI Taxonomy" id="2497749"/>
    <lineage>
        <taxon>Bacteria</taxon>
        <taxon>Pseudomonadati</taxon>
        <taxon>Pseudomonadota</taxon>
        <taxon>Gammaproteobacteria</taxon>
        <taxon>Methylococcales</taxon>
        <taxon>Methylococcaceae</taxon>
        <taxon>Methylobacter</taxon>
    </lineage>
</organism>
<keyword evidence="9 14" id="KW-0342">GTP-binding</keyword>
<dbReference type="InterPro" id="IPR004390">
    <property type="entry name" value="SR_rcpt_FtsY"/>
</dbReference>
<dbReference type="Pfam" id="PF00448">
    <property type="entry name" value="SRP54"/>
    <property type="match status" value="1"/>
</dbReference>
<keyword evidence="3 14" id="KW-0963">Cytoplasm</keyword>
<dbReference type="SUPFAM" id="SSF52540">
    <property type="entry name" value="P-loop containing nucleoside triphosphate hydrolases"/>
    <property type="match status" value="1"/>
</dbReference>
<evidence type="ECO:0000256" key="12">
    <source>
        <dbReference type="ARBA" id="ARBA00023444"/>
    </source>
</evidence>
<evidence type="ECO:0000256" key="7">
    <source>
        <dbReference type="ARBA" id="ARBA00022989"/>
    </source>
</evidence>